<dbReference type="RefSeq" id="WP_289841640.1">
    <property type="nucleotide sequence ID" value="NZ_CATKSH010000002.1"/>
</dbReference>
<comment type="caution">
    <text evidence="1">The sequence shown here is derived from an EMBL/GenBank/DDBJ whole genome shotgun (WGS) entry which is preliminary data.</text>
</comment>
<dbReference type="InterPro" id="IPR010035">
    <property type="entry name" value="Thi_S"/>
</dbReference>
<protein>
    <submittedName>
        <fullName evidence="1">Sulfur carrier protein ThiS</fullName>
    </submittedName>
</protein>
<dbReference type="CDD" id="cd00565">
    <property type="entry name" value="Ubl_ThiS"/>
    <property type="match status" value="1"/>
</dbReference>
<dbReference type="SUPFAM" id="SSF54285">
    <property type="entry name" value="MoaD/ThiS"/>
    <property type="match status" value="1"/>
</dbReference>
<accession>A0AA35Y0H9</accession>
<dbReference type="EMBL" id="CATKSH010000002">
    <property type="protein sequence ID" value="CAI9119659.1"/>
    <property type="molecule type" value="Genomic_DNA"/>
</dbReference>
<dbReference type="Pfam" id="PF02597">
    <property type="entry name" value="ThiS"/>
    <property type="match status" value="1"/>
</dbReference>
<evidence type="ECO:0000313" key="1">
    <source>
        <dbReference type="EMBL" id="CAI9119659.1"/>
    </source>
</evidence>
<dbReference type="InterPro" id="IPR003749">
    <property type="entry name" value="ThiS/MoaD-like"/>
</dbReference>
<proteinExistence type="predicted"/>
<dbReference type="InterPro" id="IPR016155">
    <property type="entry name" value="Mopterin_synth/thiamin_S_b"/>
</dbReference>
<evidence type="ECO:0000313" key="2">
    <source>
        <dbReference type="Proteomes" id="UP001176960"/>
    </source>
</evidence>
<dbReference type="AlphaFoldDB" id="A0AA35Y0H9"/>
<organism evidence="1 2">
    <name type="scientific">Brytella acorum</name>
    <dbReference type="NCBI Taxonomy" id="2959299"/>
    <lineage>
        <taxon>Bacteria</taxon>
        <taxon>Pseudomonadati</taxon>
        <taxon>Pseudomonadota</taxon>
        <taxon>Alphaproteobacteria</taxon>
        <taxon>Acetobacterales</taxon>
        <taxon>Acetobacteraceae</taxon>
        <taxon>Brytella</taxon>
    </lineage>
</organism>
<gene>
    <name evidence="1" type="primary">thiS</name>
    <name evidence="1" type="ORF">LMG32879_000479</name>
</gene>
<dbReference type="Proteomes" id="UP001176960">
    <property type="component" value="Unassembled WGS sequence"/>
</dbReference>
<dbReference type="InterPro" id="IPR012675">
    <property type="entry name" value="Beta-grasp_dom_sf"/>
</dbReference>
<sequence>MQIQVNDEMHDVHSEILADILDELGYGAARIATAVDGTFVPASRRAAFRLPPHARLEIVAPMQGG</sequence>
<reference evidence="1" key="1">
    <citation type="submission" date="2023-03" db="EMBL/GenBank/DDBJ databases">
        <authorList>
            <person name="Cleenwerck I."/>
        </authorList>
    </citation>
    <scope>NUCLEOTIDE SEQUENCE</scope>
    <source>
        <strain evidence="1">LMG 32879</strain>
    </source>
</reference>
<name>A0AA35Y0H9_9PROT</name>
<dbReference type="Gene3D" id="3.10.20.30">
    <property type="match status" value="1"/>
</dbReference>
<keyword evidence="2" id="KW-1185">Reference proteome</keyword>
<dbReference type="NCBIfam" id="TIGR01683">
    <property type="entry name" value="thiS"/>
    <property type="match status" value="1"/>
</dbReference>